<dbReference type="EMBL" id="JANSHE010000424">
    <property type="protein sequence ID" value="KAJ3011067.1"/>
    <property type="molecule type" value="Genomic_DNA"/>
</dbReference>
<dbReference type="Proteomes" id="UP001144978">
    <property type="component" value="Unassembled WGS sequence"/>
</dbReference>
<accession>A0ACC1Q697</accession>
<protein>
    <submittedName>
        <fullName evidence="1">Uncharacterized protein</fullName>
    </submittedName>
</protein>
<organism evidence="1 2">
    <name type="scientific">Trametes sanguinea</name>
    <dbReference type="NCBI Taxonomy" id="158606"/>
    <lineage>
        <taxon>Eukaryota</taxon>
        <taxon>Fungi</taxon>
        <taxon>Dikarya</taxon>
        <taxon>Basidiomycota</taxon>
        <taxon>Agaricomycotina</taxon>
        <taxon>Agaricomycetes</taxon>
        <taxon>Polyporales</taxon>
        <taxon>Polyporaceae</taxon>
        <taxon>Trametes</taxon>
    </lineage>
</organism>
<comment type="caution">
    <text evidence="1">The sequence shown here is derived from an EMBL/GenBank/DDBJ whole genome shotgun (WGS) entry which is preliminary data.</text>
</comment>
<evidence type="ECO:0000313" key="1">
    <source>
        <dbReference type="EMBL" id="KAJ3011067.1"/>
    </source>
</evidence>
<sequence>MLSVHLQFFSTHAAKYARIHGRRREVWERGDTAFVRAGECPATVWPWWLVWQRADGGEACAIRIATAIARSVRNGSRRGRKPEQVTYYRSHGETQGEAAENAVVYASQRAVVGSADP</sequence>
<name>A0ACC1Q697_9APHY</name>
<evidence type="ECO:0000313" key="2">
    <source>
        <dbReference type="Proteomes" id="UP001144978"/>
    </source>
</evidence>
<keyword evidence="2" id="KW-1185">Reference proteome</keyword>
<reference evidence="1" key="1">
    <citation type="submission" date="2022-08" db="EMBL/GenBank/DDBJ databases">
        <title>Genome Sequence of Pycnoporus sanguineus.</title>
        <authorList>
            <person name="Buettner E."/>
        </authorList>
    </citation>
    <scope>NUCLEOTIDE SEQUENCE</scope>
    <source>
        <strain evidence="1">CG-C14</strain>
    </source>
</reference>
<gene>
    <name evidence="1" type="ORF">NUW54_g2293</name>
</gene>
<proteinExistence type="predicted"/>